<feature type="non-terminal residue" evidence="1">
    <location>
        <position position="1"/>
    </location>
</feature>
<gene>
    <name evidence="1" type="ORF">AVEN_31091_1</name>
</gene>
<sequence>SSNRVEEKSTNRVPNGVPVFRFRRKGLKSPPPCLGEHASFYPAPIIHHYSYSETQGERFHQDVVISIDDTKEDGTSTCQPITVGCAGGKQKMESESVFGGASKRR</sequence>
<reference evidence="1 2" key="1">
    <citation type="journal article" date="2019" name="Sci. Rep.">
        <title>Orb-weaving spider Araneus ventricosus genome elucidates the spidroin gene catalogue.</title>
        <authorList>
            <person name="Kono N."/>
            <person name="Nakamura H."/>
            <person name="Ohtoshi R."/>
            <person name="Moran D.A.P."/>
            <person name="Shinohara A."/>
            <person name="Yoshida Y."/>
            <person name="Fujiwara M."/>
            <person name="Mori M."/>
            <person name="Tomita M."/>
            <person name="Arakawa K."/>
        </authorList>
    </citation>
    <scope>NUCLEOTIDE SEQUENCE [LARGE SCALE GENOMIC DNA]</scope>
</reference>
<evidence type="ECO:0000313" key="1">
    <source>
        <dbReference type="EMBL" id="GBN04667.1"/>
    </source>
</evidence>
<proteinExistence type="predicted"/>
<protein>
    <submittedName>
        <fullName evidence="1">Uncharacterized protein</fullName>
    </submittedName>
</protein>
<evidence type="ECO:0000313" key="2">
    <source>
        <dbReference type="Proteomes" id="UP000499080"/>
    </source>
</evidence>
<accession>A0A4Y2KSM1</accession>
<comment type="caution">
    <text evidence="1">The sequence shown here is derived from an EMBL/GenBank/DDBJ whole genome shotgun (WGS) entry which is preliminary data.</text>
</comment>
<dbReference type="AlphaFoldDB" id="A0A4Y2KSM1"/>
<dbReference type="EMBL" id="BGPR01004906">
    <property type="protein sequence ID" value="GBN04667.1"/>
    <property type="molecule type" value="Genomic_DNA"/>
</dbReference>
<keyword evidence="2" id="KW-1185">Reference proteome</keyword>
<organism evidence="1 2">
    <name type="scientific">Araneus ventricosus</name>
    <name type="common">Orbweaver spider</name>
    <name type="synonym">Epeira ventricosa</name>
    <dbReference type="NCBI Taxonomy" id="182803"/>
    <lineage>
        <taxon>Eukaryota</taxon>
        <taxon>Metazoa</taxon>
        <taxon>Ecdysozoa</taxon>
        <taxon>Arthropoda</taxon>
        <taxon>Chelicerata</taxon>
        <taxon>Arachnida</taxon>
        <taxon>Araneae</taxon>
        <taxon>Araneomorphae</taxon>
        <taxon>Entelegynae</taxon>
        <taxon>Araneoidea</taxon>
        <taxon>Araneidae</taxon>
        <taxon>Araneus</taxon>
    </lineage>
</organism>
<name>A0A4Y2KSM1_ARAVE</name>
<dbReference type="Proteomes" id="UP000499080">
    <property type="component" value="Unassembled WGS sequence"/>
</dbReference>